<evidence type="ECO:0000256" key="1">
    <source>
        <dbReference type="SAM" id="MobiDB-lite"/>
    </source>
</evidence>
<dbReference type="Pfam" id="PF10399">
    <property type="entry name" value="UCR_Fe-S_N"/>
    <property type="match status" value="1"/>
</dbReference>
<dbReference type="EMBL" id="AUZX01006746">
    <property type="protein sequence ID" value="EQD62644.1"/>
    <property type="molecule type" value="Genomic_DNA"/>
</dbReference>
<keyword evidence="2" id="KW-1133">Transmembrane helix</keyword>
<dbReference type="AlphaFoldDB" id="T1CAL7"/>
<dbReference type="InterPro" id="IPR019470">
    <property type="entry name" value="Ubiq_cytC_Rdtase_Fe-S_su_TAT"/>
</dbReference>
<keyword evidence="2" id="KW-0812">Transmembrane</keyword>
<feature type="domain" description="Ubiquitinol-cytochrome C reductase Fe-S subunit TAT signal" evidence="3">
    <location>
        <begin position="27"/>
        <end position="59"/>
    </location>
</feature>
<gene>
    <name evidence="4" type="ORF">B1A_09458</name>
</gene>
<proteinExistence type="predicted"/>
<dbReference type="Gene3D" id="2.102.10.10">
    <property type="entry name" value="Rieske [2Fe-2S] iron-sulphur domain"/>
    <property type="match status" value="1"/>
</dbReference>
<dbReference type="Gene3D" id="1.20.5.510">
    <property type="entry name" value="Single helix bin"/>
    <property type="match status" value="1"/>
</dbReference>
<reference evidence="4" key="1">
    <citation type="submission" date="2013-08" db="EMBL/GenBank/DDBJ databases">
        <authorList>
            <person name="Mendez C."/>
            <person name="Richter M."/>
            <person name="Ferrer M."/>
            <person name="Sanchez J."/>
        </authorList>
    </citation>
    <scope>NUCLEOTIDE SEQUENCE</scope>
</reference>
<comment type="caution">
    <text evidence="4">The sequence shown here is derived from an EMBL/GenBank/DDBJ whole genome shotgun (WGS) entry which is preliminary data.</text>
</comment>
<dbReference type="GO" id="GO:0051537">
    <property type="term" value="F:2 iron, 2 sulfur cluster binding"/>
    <property type="evidence" value="ECO:0007669"/>
    <property type="project" value="InterPro"/>
</dbReference>
<keyword evidence="2" id="KW-0472">Membrane</keyword>
<organism evidence="4">
    <name type="scientific">mine drainage metagenome</name>
    <dbReference type="NCBI Taxonomy" id="410659"/>
    <lineage>
        <taxon>unclassified sequences</taxon>
        <taxon>metagenomes</taxon>
        <taxon>ecological metagenomes</taxon>
    </lineage>
</organism>
<feature type="non-terminal residue" evidence="4">
    <location>
        <position position="103"/>
    </location>
</feature>
<sequence length="103" mass="11150">MEDLALNLPPESQSNASPDIGNEPIDRERRRFLITATSVVGAIGVASAAVPFIGTMNPSRKAIAAGSPVDIDISKIRPAELITVLWRHKPAWVLRRTPEQLAV</sequence>
<dbReference type="SUPFAM" id="SSF50022">
    <property type="entry name" value="ISP domain"/>
    <property type="match status" value="1"/>
</dbReference>
<evidence type="ECO:0000259" key="3">
    <source>
        <dbReference type="Pfam" id="PF10399"/>
    </source>
</evidence>
<feature type="transmembrane region" description="Helical" evidence="2">
    <location>
        <begin position="32"/>
        <end position="53"/>
    </location>
</feature>
<evidence type="ECO:0000313" key="4">
    <source>
        <dbReference type="EMBL" id="EQD62644.1"/>
    </source>
</evidence>
<evidence type="ECO:0000256" key="2">
    <source>
        <dbReference type="SAM" id="Phobius"/>
    </source>
</evidence>
<reference evidence="4" key="2">
    <citation type="journal article" date="2014" name="ISME J.">
        <title>Microbial stratification in low pH oxic and suboxic macroscopic growths along an acid mine drainage.</title>
        <authorList>
            <person name="Mendez-Garcia C."/>
            <person name="Mesa V."/>
            <person name="Sprenger R.R."/>
            <person name="Richter M."/>
            <person name="Diez M.S."/>
            <person name="Solano J."/>
            <person name="Bargiela R."/>
            <person name="Golyshina O.V."/>
            <person name="Manteca A."/>
            <person name="Ramos J.L."/>
            <person name="Gallego J.R."/>
            <person name="Llorente I."/>
            <person name="Martins Dos Santos V.A."/>
            <person name="Jensen O.N."/>
            <person name="Pelaez A.I."/>
            <person name="Sanchez J."/>
            <person name="Ferrer M."/>
        </authorList>
    </citation>
    <scope>NUCLEOTIDE SEQUENCE</scope>
</reference>
<name>T1CAL7_9ZZZZ</name>
<accession>T1CAL7</accession>
<dbReference type="InterPro" id="IPR036922">
    <property type="entry name" value="Rieske_2Fe-2S_sf"/>
</dbReference>
<dbReference type="GO" id="GO:0008121">
    <property type="term" value="F:quinol-cytochrome-c reductase activity"/>
    <property type="evidence" value="ECO:0007669"/>
    <property type="project" value="InterPro"/>
</dbReference>
<feature type="region of interest" description="Disordered" evidence="1">
    <location>
        <begin position="1"/>
        <end position="24"/>
    </location>
</feature>
<protein>
    <submittedName>
        <fullName evidence="4">Ubiquinol-cytochrome c reductase, iron-sulfur subunit</fullName>
    </submittedName>
</protein>